<feature type="chain" id="PRO_5041406527" evidence="1">
    <location>
        <begin position="17"/>
        <end position="194"/>
    </location>
</feature>
<name>A0AA36M419_CYLNA</name>
<keyword evidence="3" id="KW-1185">Reference proteome</keyword>
<keyword evidence="1" id="KW-0732">Signal</keyword>
<evidence type="ECO:0000256" key="1">
    <source>
        <dbReference type="SAM" id="SignalP"/>
    </source>
</evidence>
<accession>A0AA36M419</accession>
<gene>
    <name evidence="2" type="ORF">CYNAS_LOCUS8929</name>
</gene>
<feature type="signal peptide" evidence="1">
    <location>
        <begin position="1"/>
        <end position="16"/>
    </location>
</feature>
<reference evidence="2" key="1">
    <citation type="submission" date="2023-07" db="EMBL/GenBank/DDBJ databases">
        <authorList>
            <consortium name="CYATHOMIX"/>
        </authorList>
    </citation>
    <scope>NUCLEOTIDE SEQUENCE</scope>
    <source>
        <strain evidence="2">N/A</strain>
    </source>
</reference>
<evidence type="ECO:0000313" key="2">
    <source>
        <dbReference type="EMBL" id="CAJ0596946.1"/>
    </source>
</evidence>
<organism evidence="2 3">
    <name type="scientific">Cylicocyclus nassatus</name>
    <name type="common">Nematode worm</name>
    <dbReference type="NCBI Taxonomy" id="53992"/>
    <lineage>
        <taxon>Eukaryota</taxon>
        <taxon>Metazoa</taxon>
        <taxon>Ecdysozoa</taxon>
        <taxon>Nematoda</taxon>
        <taxon>Chromadorea</taxon>
        <taxon>Rhabditida</taxon>
        <taxon>Rhabditina</taxon>
        <taxon>Rhabditomorpha</taxon>
        <taxon>Strongyloidea</taxon>
        <taxon>Strongylidae</taxon>
        <taxon>Cylicocyclus</taxon>
    </lineage>
</organism>
<protein>
    <submittedName>
        <fullName evidence="2">Uncharacterized protein</fullName>
    </submittedName>
</protein>
<dbReference type="AlphaFoldDB" id="A0AA36M419"/>
<proteinExistence type="predicted"/>
<sequence length="194" mass="19181">MRCMIVLSVATATVLAYSRQSSGYETAELYQQASVVPLSADGDGATVVASSPAPTPAIAPFSSVAPVTGTLVTTRPALVSVAGAIPVGTNGLTGVTPGAIAVGTGGGLSGANIPVAAYGGLTGVNSGVVPDAANGGLNGVNIPVATGGVLNGANIPVATNGRLNRDAPKATVTVGKGYTLRRRLFRHHVRRVRL</sequence>
<evidence type="ECO:0000313" key="3">
    <source>
        <dbReference type="Proteomes" id="UP001176961"/>
    </source>
</evidence>
<dbReference type="Proteomes" id="UP001176961">
    <property type="component" value="Unassembled WGS sequence"/>
</dbReference>
<comment type="caution">
    <text evidence="2">The sequence shown here is derived from an EMBL/GenBank/DDBJ whole genome shotgun (WGS) entry which is preliminary data.</text>
</comment>
<dbReference type="EMBL" id="CATQJL010000223">
    <property type="protein sequence ID" value="CAJ0596946.1"/>
    <property type="molecule type" value="Genomic_DNA"/>
</dbReference>